<evidence type="ECO:0000256" key="1">
    <source>
        <dbReference type="SAM" id="Coils"/>
    </source>
</evidence>
<dbReference type="EMBL" id="JADCTT010000004">
    <property type="protein sequence ID" value="KAF9753202.1"/>
    <property type="molecule type" value="Genomic_DNA"/>
</dbReference>
<evidence type="ECO:0000256" key="2">
    <source>
        <dbReference type="SAM" id="MobiDB-lite"/>
    </source>
</evidence>
<feature type="compositionally biased region" description="Basic residues" evidence="2">
    <location>
        <begin position="346"/>
        <end position="358"/>
    </location>
</feature>
<feature type="compositionally biased region" description="Polar residues" evidence="2">
    <location>
        <begin position="626"/>
        <end position="635"/>
    </location>
</feature>
<feature type="compositionally biased region" description="Low complexity" evidence="2">
    <location>
        <begin position="524"/>
        <end position="535"/>
    </location>
</feature>
<sequence length="742" mass="80935">MPAAHSAANRIIMDGLALDLSHRHDPADSTVHCCCGRPDCAVLKKNTSVLDTVEKDVQTAAQLGKALLARHEAYMADAERDRLELTTRIERLEMDKLELEAENANKIDENRQLLDQLELLNNTISESDTKIKSLEASLLSSQLAVRRLESAASRAEDAERHLIALEEEQEQLYAELRTTREDARTHSQRFKEAQRGIVDMQDQLERMEKEAQQERERHVQVIGRMERQREVEKQLDTAAGRLKGAAAATKSLASQKEGGKVVGHFVRDLLQDNANLQLGIAELREMLMNSNDEIQSLRDQLTYHQPISEDRPRNMASLMAELEPKESQFTTPRRLSQEYHIHHHYHVTPKQKNKKKRSSLGAGVFSPQLPSSAAASTCSGPAGLSPPTTPAILAYLERERASTPQAEKAGWTNNGATASEITTASMPSSPRSNRVSSLFDGGIADFNSPASPTTSFDPMSPTWRASHHKRASAASFQSFQTIPQLDIGGDTIGPGQLNYLDNVIQEVDEDVNHDDPAPGLVGNTTSTDDSTTEISEISRDDGLPHPRLYRAHSHESIMSLTGGLDVHTLKSRPSQMTLRPLGGLEAVVTGVTAQPTLSRMSVKRSDAALRNHFNGFQPPRAVSGPVMNSTPGSSPVSPGILSAGINKLTGWRPWGGGASSNGRTLDVPNPTPTIKEKKVSSRSPGINQAGAIPGFPEYWVSKQRKGAPATVNAQTVDQGALDEGLQEVETDAQSSSTAKLEL</sequence>
<feature type="region of interest" description="Disordered" evidence="2">
    <location>
        <begin position="614"/>
        <end position="635"/>
    </location>
</feature>
<feature type="region of interest" description="Disordered" evidence="2">
    <location>
        <begin position="346"/>
        <end position="385"/>
    </location>
</feature>
<feature type="coiled-coil region" evidence="1">
    <location>
        <begin position="266"/>
        <end position="300"/>
    </location>
</feature>
<feature type="compositionally biased region" description="Polar residues" evidence="2">
    <location>
        <begin position="368"/>
        <end position="379"/>
    </location>
</feature>
<feature type="coiled-coil region" evidence="1">
    <location>
        <begin position="75"/>
        <end position="228"/>
    </location>
</feature>
<feature type="region of interest" description="Disordered" evidence="2">
    <location>
        <begin position="515"/>
        <end position="547"/>
    </location>
</feature>
<dbReference type="AlphaFoldDB" id="A0A8H7NCC0"/>
<name>A0A8H7NCC0_BIOOC</name>
<protein>
    <submittedName>
        <fullName evidence="3">Uncharacterized protein</fullName>
    </submittedName>
</protein>
<dbReference type="Proteomes" id="UP000616885">
    <property type="component" value="Unassembled WGS sequence"/>
</dbReference>
<proteinExistence type="predicted"/>
<comment type="caution">
    <text evidence="3">The sequence shown here is derived from an EMBL/GenBank/DDBJ whole genome shotgun (WGS) entry which is preliminary data.</text>
</comment>
<organism evidence="3 4">
    <name type="scientific">Bionectria ochroleuca</name>
    <name type="common">Gliocladium roseum</name>
    <dbReference type="NCBI Taxonomy" id="29856"/>
    <lineage>
        <taxon>Eukaryota</taxon>
        <taxon>Fungi</taxon>
        <taxon>Dikarya</taxon>
        <taxon>Ascomycota</taxon>
        <taxon>Pezizomycotina</taxon>
        <taxon>Sordariomycetes</taxon>
        <taxon>Hypocreomycetidae</taxon>
        <taxon>Hypocreales</taxon>
        <taxon>Bionectriaceae</taxon>
        <taxon>Clonostachys</taxon>
    </lineage>
</organism>
<keyword evidence="1" id="KW-0175">Coiled coil</keyword>
<accession>A0A8H7NCC0</accession>
<reference evidence="3" key="1">
    <citation type="submission" date="2020-10" db="EMBL/GenBank/DDBJ databases">
        <title>High-Quality Genome Resource of Clonostachys rosea strain S41 by Oxford Nanopore Long-Read Sequencing.</title>
        <authorList>
            <person name="Wang H."/>
        </authorList>
    </citation>
    <scope>NUCLEOTIDE SEQUENCE</scope>
    <source>
        <strain evidence="3">S41</strain>
    </source>
</reference>
<feature type="region of interest" description="Disordered" evidence="2">
    <location>
        <begin position="656"/>
        <end position="690"/>
    </location>
</feature>
<evidence type="ECO:0000313" key="3">
    <source>
        <dbReference type="EMBL" id="KAF9753202.1"/>
    </source>
</evidence>
<gene>
    <name evidence="3" type="ORF">IM811_011960</name>
</gene>
<evidence type="ECO:0000313" key="4">
    <source>
        <dbReference type="Proteomes" id="UP000616885"/>
    </source>
</evidence>